<keyword evidence="2" id="KW-1185">Reference proteome</keyword>
<name>A0A8K0WD10_9HYPO</name>
<reference evidence="1" key="1">
    <citation type="journal article" date="2021" name="Nat. Commun.">
        <title>Genetic determinants of endophytism in the Arabidopsis root mycobiome.</title>
        <authorList>
            <person name="Mesny F."/>
            <person name="Miyauchi S."/>
            <person name="Thiergart T."/>
            <person name="Pickel B."/>
            <person name="Atanasova L."/>
            <person name="Karlsson M."/>
            <person name="Huettel B."/>
            <person name="Barry K.W."/>
            <person name="Haridas S."/>
            <person name="Chen C."/>
            <person name="Bauer D."/>
            <person name="Andreopoulos W."/>
            <person name="Pangilinan J."/>
            <person name="LaButti K."/>
            <person name="Riley R."/>
            <person name="Lipzen A."/>
            <person name="Clum A."/>
            <person name="Drula E."/>
            <person name="Henrissat B."/>
            <person name="Kohler A."/>
            <person name="Grigoriev I.V."/>
            <person name="Martin F.M."/>
            <person name="Hacquard S."/>
        </authorList>
    </citation>
    <scope>NUCLEOTIDE SEQUENCE</scope>
    <source>
        <strain evidence="1">MPI-SDFR-AT-0068</strain>
    </source>
</reference>
<gene>
    <name evidence="1" type="ORF">BKA59DRAFT_525239</name>
</gene>
<evidence type="ECO:0000313" key="1">
    <source>
        <dbReference type="EMBL" id="KAH7251879.1"/>
    </source>
</evidence>
<evidence type="ECO:0000313" key="2">
    <source>
        <dbReference type="Proteomes" id="UP000813427"/>
    </source>
</evidence>
<dbReference type="AlphaFoldDB" id="A0A8K0WD10"/>
<accession>A0A8K0WD10</accession>
<sequence length="236" mass="25920">MSYTRIVYGVRCMHNLVYVSGVKMKTRTKTVESLIWGWTIDSLSNSPIGYQNSLSWNTRHEPSPQIAAQSINCMGSSGGDSGTDVTYALIRYLQVYGAEKTGHEDLDSWNTKREVALQAQPDPNNSKEEAASVRVCFQRQNGGICQLGVDSCWAVIFSLIWLRCVASARGNVIGVRAFTGVGPQPPDLHTDVARRHEAFVSVRLSAKDGVLSQEMLFEGREVYFGGGSCARRGCCS</sequence>
<protein>
    <submittedName>
        <fullName evidence="1">Uncharacterized protein</fullName>
    </submittedName>
</protein>
<proteinExistence type="predicted"/>
<dbReference type="OrthoDB" id="10478198at2759"/>
<comment type="caution">
    <text evidence="1">The sequence shown here is derived from an EMBL/GenBank/DDBJ whole genome shotgun (WGS) entry which is preliminary data.</text>
</comment>
<dbReference type="Proteomes" id="UP000813427">
    <property type="component" value="Unassembled WGS sequence"/>
</dbReference>
<organism evidence="1 2">
    <name type="scientific">Fusarium tricinctum</name>
    <dbReference type="NCBI Taxonomy" id="61284"/>
    <lineage>
        <taxon>Eukaryota</taxon>
        <taxon>Fungi</taxon>
        <taxon>Dikarya</taxon>
        <taxon>Ascomycota</taxon>
        <taxon>Pezizomycotina</taxon>
        <taxon>Sordariomycetes</taxon>
        <taxon>Hypocreomycetidae</taxon>
        <taxon>Hypocreales</taxon>
        <taxon>Nectriaceae</taxon>
        <taxon>Fusarium</taxon>
        <taxon>Fusarium tricinctum species complex</taxon>
    </lineage>
</organism>
<dbReference type="EMBL" id="JAGPXF010000003">
    <property type="protein sequence ID" value="KAH7251879.1"/>
    <property type="molecule type" value="Genomic_DNA"/>
</dbReference>